<evidence type="ECO:0000313" key="3">
    <source>
        <dbReference type="Ensembl" id="ENSSFOP00015025189.2"/>
    </source>
</evidence>
<keyword evidence="4" id="KW-1185">Reference proteome</keyword>
<dbReference type="OrthoDB" id="10014002at2759"/>
<dbReference type="PANTHER" id="PTHR22420:SF5">
    <property type="entry name" value="PROTEIN FAM81B"/>
    <property type="match status" value="1"/>
</dbReference>
<reference evidence="3" key="3">
    <citation type="submission" date="2025-09" db="UniProtKB">
        <authorList>
            <consortium name="Ensembl"/>
        </authorList>
    </citation>
    <scope>IDENTIFICATION</scope>
</reference>
<reference evidence="3 4" key="1">
    <citation type="submission" date="2019-04" db="EMBL/GenBank/DDBJ databases">
        <authorList>
            <consortium name="Wellcome Sanger Institute Data Sharing"/>
        </authorList>
    </citation>
    <scope>NUCLEOTIDE SEQUENCE [LARGE SCALE GENOMIC DNA]</scope>
</reference>
<protein>
    <recommendedName>
        <fullName evidence="5">Protein FAM81B-like</fullName>
    </recommendedName>
</protein>
<evidence type="ECO:0000256" key="2">
    <source>
        <dbReference type="ARBA" id="ARBA00046344"/>
    </source>
</evidence>
<dbReference type="Ensembl" id="ENSSFOT00015025467.2">
    <property type="protein sequence ID" value="ENSSFOP00015025189.2"/>
    <property type="gene ID" value="ENSSFOG00015016212.2"/>
</dbReference>
<evidence type="ECO:0000256" key="1">
    <source>
        <dbReference type="ARBA" id="ARBA00023054"/>
    </source>
</evidence>
<comment type="similarity">
    <text evidence="2">Belongs to the FAM81 family.</text>
</comment>
<name>A0A8C9RZG4_SCLFO</name>
<evidence type="ECO:0008006" key="5">
    <source>
        <dbReference type="Google" id="ProtNLM"/>
    </source>
</evidence>
<sequence>MICHAKLLQERQWMRKNRPLLQCTGLQTERCALAPRCGLPEKSRADREQAMGALLEQAFRIKDDIIASLNTTQSSVQMEAFSRRLLENHIRTITHIVKQLSQNIEVLESQIVRRDGVSSDTRFALQFLDQKNLAGIGDLRGRVARCADALARSARMTRCLLEPRKLAPISRGAVVAFQRLNASAVIFDAGQGLVNYHLRRPRSPRAERVQPSIIYCIQPRIFTRSLGSLWRNCFIFRLADFEFLHESLRCLRKIASITFTNVSYTHVLHTLILQREK</sequence>
<dbReference type="GeneTree" id="ENSGT00390000004985"/>
<proteinExistence type="inferred from homology"/>
<dbReference type="InterPro" id="IPR029619">
    <property type="entry name" value="FAM81"/>
</dbReference>
<dbReference type="AlphaFoldDB" id="A0A8C9RZG4"/>
<dbReference type="Proteomes" id="UP000694397">
    <property type="component" value="Chromosome 17"/>
</dbReference>
<organism evidence="3 4">
    <name type="scientific">Scleropages formosus</name>
    <name type="common">Asian bonytongue</name>
    <name type="synonym">Osteoglossum formosum</name>
    <dbReference type="NCBI Taxonomy" id="113540"/>
    <lineage>
        <taxon>Eukaryota</taxon>
        <taxon>Metazoa</taxon>
        <taxon>Chordata</taxon>
        <taxon>Craniata</taxon>
        <taxon>Vertebrata</taxon>
        <taxon>Euteleostomi</taxon>
        <taxon>Actinopterygii</taxon>
        <taxon>Neopterygii</taxon>
        <taxon>Teleostei</taxon>
        <taxon>Osteoglossocephala</taxon>
        <taxon>Osteoglossomorpha</taxon>
        <taxon>Osteoglossiformes</taxon>
        <taxon>Osteoglossidae</taxon>
        <taxon>Scleropages</taxon>
    </lineage>
</organism>
<keyword evidence="1" id="KW-0175">Coiled coil</keyword>
<evidence type="ECO:0000313" key="4">
    <source>
        <dbReference type="Proteomes" id="UP000694397"/>
    </source>
</evidence>
<reference evidence="3" key="2">
    <citation type="submission" date="2025-08" db="UniProtKB">
        <authorList>
            <consortium name="Ensembl"/>
        </authorList>
    </citation>
    <scope>IDENTIFICATION</scope>
</reference>
<dbReference type="PANTHER" id="PTHR22420">
    <property type="entry name" value="PROTEIN FAM81A"/>
    <property type="match status" value="1"/>
</dbReference>
<accession>A0A8C9RZG4</accession>